<proteinExistence type="predicted"/>
<name>A0A0P1A761_PLAHL</name>
<reference evidence="2" key="1">
    <citation type="submission" date="2014-09" db="EMBL/GenBank/DDBJ databases">
        <authorList>
            <person name="Sharma Rahul"/>
            <person name="Thines Marco"/>
        </authorList>
    </citation>
    <scope>NUCLEOTIDE SEQUENCE [LARGE SCALE GENOMIC DNA]</scope>
</reference>
<dbReference type="Proteomes" id="UP000054928">
    <property type="component" value="Unassembled WGS sequence"/>
</dbReference>
<evidence type="ECO:0000313" key="1">
    <source>
        <dbReference type="EMBL" id="CEG36151.1"/>
    </source>
</evidence>
<keyword evidence="2" id="KW-1185">Reference proteome</keyword>
<organism evidence="1 2">
    <name type="scientific">Plasmopara halstedii</name>
    <name type="common">Downy mildew of sunflower</name>
    <dbReference type="NCBI Taxonomy" id="4781"/>
    <lineage>
        <taxon>Eukaryota</taxon>
        <taxon>Sar</taxon>
        <taxon>Stramenopiles</taxon>
        <taxon>Oomycota</taxon>
        <taxon>Peronosporomycetes</taxon>
        <taxon>Peronosporales</taxon>
        <taxon>Peronosporaceae</taxon>
        <taxon>Plasmopara</taxon>
    </lineage>
</organism>
<dbReference type="RefSeq" id="XP_024572520.1">
    <property type="nucleotide sequence ID" value="XM_024716634.2"/>
</dbReference>
<accession>A0A0P1A761</accession>
<dbReference type="EMBL" id="CCYD01000112">
    <property type="protein sequence ID" value="CEG36151.1"/>
    <property type="molecule type" value="Genomic_DNA"/>
</dbReference>
<sequence>MCSVFQCLSLAKKVRRFLLVDIGHYDSPRHPGQDGTFLVFKMFFPPLEAAREIVVVPNHLKVSSHNARVSTSSGLTAATHVAPRKFLSLFLAIHQKRWTCFILQSKCCDKAEVGELPKVLACYSKQRC</sequence>
<dbReference type="AlphaFoldDB" id="A0A0P1A761"/>
<dbReference type="GeneID" id="36410059"/>
<protein>
    <submittedName>
        <fullName evidence="1">Uncharacterized protein</fullName>
    </submittedName>
</protein>
<evidence type="ECO:0000313" key="2">
    <source>
        <dbReference type="Proteomes" id="UP000054928"/>
    </source>
</evidence>